<dbReference type="Proteomes" id="UP000429958">
    <property type="component" value="Unassembled WGS sequence"/>
</dbReference>
<organism evidence="2 3">
    <name type="scientific">Clostridium porci</name>
    <dbReference type="NCBI Taxonomy" id="2605778"/>
    <lineage>
        <taxon>Bacteria</taxon>
        <taxon>Bacillati</taxon>
        <taxon>Bacillota</taxon>
        <taxon>Clostridia</taxon>
        <taxon>Eubacteriales</taxon>
        <taxon>Clostridiaceae</taxon>
        <taxon>Clostridium</taxon>
    </lineage>
</organism>
<keyword evidence="3" id="KW-1185">Reference proteome</keyword>
<accession>A0A7X2TC35</accession>
<proteinExistence type="predicted"/>
<sequence length="180" mass="19146">MVVRQLRLVFRRLTYDDWLLACFALGVLTGTGAALAFGGPVVQGSILGAAQTAGQSRCTGVGIFLSVWRQRALETGAGWLAGLTVCSQLLYGVLTFYCGMSVAVVLSVLTMRKGMLGIGAFLGAVLPQGILYLMVWYVLSRWAGPGPKRLHILPGILLLLIAGAGACLEIYLMPVVWGMV</sequence>
<comment type="caution">
    <text evidence="2">The sequence shown here is derived from an EMBL/GenBank/DDBJ whole genome shotgun (WGS) entry which is preliminary data.</text>
</comment>
<keyword evidence="1" id="KW-1133">Transmembrane helix</keyword>
<feature type="transmembrane region" description="Helical" evidence="1">
    <location>
        <begin position="116"/>
        <end position="139"/>
    </location>
</feature>
<gene>
    <name evidence="2" type="ORF">FYJ39_05870</name>
</gene>
<evidence type="ECO:0000313" key="2">
    <source>
        <dbReference type="EMBL" id="MSS36115.1"/>
    </source>
</evidence>
<name>A0A7X2TC35_9CLOT</name>
<evidence type="ECO:0008006" key="4">
    <source>
        <dbReference type="Google" id="ProtNLM"/>
    </source>
</evidence>
<protein>
    <recommendedName>
        <fullName evidence="4">Stage II sporulation protein M</fullName>
    </recommendedName>
</protein>
<evidence type="ECO:0000313" key="3">
    <source>
        <dbReference type="Proteomes" id="UP000429958"/>
    </source>
</evidence>
<keyword evidence="1" id="KW-0472">Membrane</keyword>
<dbReference type="EMBL" id="VUMD01000004">
    <property type="protein sequence ID" value="MSS36115.1"/>
    <property type="molecule type" value="Genomic_DNA"/>
</dbReference>
<dbReference type="AlphaFoldDB" id="A0A7X2TC35"/>
<keyword evidence="1" id="KW-0812">Transmembrane</keyword>
<dbReference type="RefSeq" id="WP_154471607.1">
    <property type="nucleotide sequence ID" value="NZ_VUMD01000004.1"/>
</dbReference>
<reference evidence="2 3" key="1">
    <citation type="submission" date="2019-08" db="EMBL/GenBank/DDBJ databases">
        <title>In-depth cultivation of the pig gut microbiome towards novel bacterial diversity and tailored functional studies.</title>
        <authorList>
            <person name="Wylensek D."/>
            <person name="Hitch T.C.A."/>
            <person name="Clavel T."/>
        </authorList>
    </citation>
    <scope>NUCLEOTIDE SEQUENCE [LARGE SCALE GENOMIC DNA]</scope>
    <source>
        <strain evidence="2 3">WCA-389-WT-23D1</strain>
    </source>
</reference>
<evidence type="ECO:0000256" key="1">
    <source>
        <dbReference type="SAM" id="Phobius"/>
    </source>
</evidence>
<feature type="transmembrane region" description="Helical" evidence="1">
    <location>
        <begin position="151"/>
        <end position="172"/>
    </location>
</feature>
<feature type="transmembrane region" description="Helical" evidence="1">
    <location>
        <begin position="89"/>
        <end position="109"/>
    </location>
</feature>